<dbReference type="AlphaFoldDB" id="A0A4P2VJJ3"/>
<sequence length="375" mass="42004">MKFLAVSQDKSLLKSMCAEFEHQKYAVFSASSLKDAAEVCEKEKPEVIVADHIQSDGNFFDFYDSLKMAAKAEAAPVAILLVDPKSTLTPEVAIAMGAWALYTKPFNIKSLYYSVEDAVFSRRAGYTKRLDERVELISRLEIKLETASEYISTFSTNISFGGFFAALTSNIPELNEKVDFKLKFTNSDVIEGKGRVAWVRKTPKVGAQMGCGIQFSAGREKYVKVLVPIINEARTRQIETASFQIEDLNDLLALSIQAAKEKISKKLSEIEYIPPTEKVTIMCRLPQIHSAFTELMYELIYPMREIPNSKCTVELKNLDEKSVQVIFTCIPSGTSLYIDQLIAEKVQPILDLHKASIESEFNSINSTVTITLPKN</sequence>
<organism evidence="3 4">
    <name type="scientific">Fluviispira sanaruensis</name>
    <dbReference type="NCBI Taxonomy" id="2493639"/>
    <lineage>
        <taxon>Bacteria</taxon>
        <taxon>Pseudomonadati</taxon>
        <taxon>Bdellovibrionota</taxon>
        <taxon>Oligoflexia</taxon>
        <taxon>Silvanigrellales</taxon>
        <taxon>Silvanigrellaceae</taxon>
        <taxon>Fluviispira</taxon>
    </lineage>
</organism>
<accession>A0A4P2VJJ3</accession>
<name>A0A4P2VJJ3_FLUSA</name>
<evidence type="ECO:0000256" key="1">
    <source>
        <dbReference type="PROSITE-ProRule" id="PRU00169"/>
    </source>
</evidence>
<dbReference type="OrthoDB" id="5289486at2"/>
<keyword evidence="1" id="KW-0597">Phosphoprotein</keyword>
<feature type="modified residue" description="4-aspartylphosphate" evidence="1">
    <location>
        <position position="51"/>
    </location>
</feature>
<dbReference type="InterPro" id="IPR011006">
    <property type="entry name" value="CheY-like_superfamily"/>
</dbReference>
<dbReference type="KEGG" id="sbf:JCM31447_17790"/>
<feature type="domain" description="Response regulatory" evidence="2">
    <location>
        <begin position="2"/>
        <end position="119"/>
    </location>
</feature>
<evidence type="ECO:0000313" key="3">
    <source>
        <dbReference type="EMBL" id="BBH53336.1"/>
    </source>
</evidence>
<evidence type="ECO:0000313" key="4">
    <source>
        <dbReference type="Proteomes" id="UP000291236"/>
    </source>
</evidence>
<dbReference type="RefSeq" id="WP_130608971.1">
    <property type="nucleotide sequence ID" value="NZ_AP019368.1"/>
</dbReference>
<dbReference type="SUPFAM" id="SSF52172">
    <property type="entry name" value="CheY-like"/>
    <property type="match status" value="1"/>
</dbReference>
<proteinExistence type="predicted"/>
<dbReference type="Gene3D" id="3.40.50.2300">
    <property type="match status" value="1"/>
</dbReference>
<gene>
    <name evidence="3" type="ORF">JCM31447_17790</name>
</gene>
<dbReference type="Gene3D" id="2.40.10.220">
    <property type="entry name" value="predicted glycosyltransferase like domains"/>
    <property type="match status" value="1"/>
</dbReference>
<dbReference type="InterPro" id="IPR001789">
    <property type="entry name" value="Sig_transdc_resp-reg_receiver"/>
</dbReference>
<protein>
    <recommendedName>
        <fullName evidence="2">Response regulatory domain-containing protein</fullName>
    </recommendedName>
</protein>
<evidence type="ECO:0000259" key="2">
    <source>
        <dbReference type="PROSITE" id="PS50110"/>
    </source>
</evidence>
<dbReference type="EMBL" id="AP019368">
    <property type="protein sequence ID" value="BBH53336.1"/>
    <property type="molecule type" value="Genomic_DNA"/>
</dbReference>
<keyword evidence="4" id="KW-1185">Reference proteome</keyword>
<dbReference type="PROSITE" id="PS50110">
    <property type="entry name" value="RESPONSE_REGULATORY"/>
    <property type="match status" value="1"/>
</dbReference>
<dbReference type="GO" id="GO:0000160">
    <property type="term" value="P:phosphorelay signal transduction system"/>
    <property type="evidence" value="ECO:0007669"/>
    <property type="project" value="InterPro"/>
</dbReference>
<dbReference type="Pfam" id="PF07238">
    <property type="entry name" value="PilZ"/>
    <property type="match status" value="1"/>
</dbReference>
<dbReference type="Proteomes" id="UP000291236">
    <property type="component" value="Chromosome"/>
</dbReference>
<dbReference type="GO" id="GO:0035438">
    <property type="term" value="F:cyclic-di-GMP binding"/>
    <property type="evidence" value="ECO:0007669"/>
    <property type="project" value="InterPro"/>
</dbReference>
<dbReference type="InterPro" id="IPR009875">
    <property type="entry name" value="PilZ_domain"/>
</dbReference>
<reference evidence="3 4" key="1">
    <citation type="submission" date="2018-12" db="EMBL/GenBank/DDBJ databases">
        <title>Rubrispira sanarue gen. nov., sp., nov., a member of the order Silvanigrellales, isolated from a brackish lake in Hamamatsu Japan.</title>
        <authorList>
            <person name="Maejima Y."/>
            <person name="Iino T."/>
            <person name="Muraguchi Y."/>
            <person name="Fukuda K."/>
            <person name="Nojiri H."/>
            <person name="Ohkuma M."/>
            <person name="Moriuchi R."/>
            <person name="Dohra H."/>
            <person name="Kimbara K."/>
            <person name="Shintani M."/>
        </authorList>
    </citation>
    <scope>NUCLEOTIDE SEQUENCE [LARGE SCALE GENOMIC DNA]</scope>
    <source>
        <strain evidence="3 4">RF1110005</strain>
    </source>
</reference>